<dbReference type="Proteomes" id="UP000582231">
    <property type="component" value="Unassembled WGS sequence"/>
</dbReference>
<comment type="caution">
    <text evidence="1">The sequence shown here is derived from an EMBL/GenBank/DDBJ whole genome shotgun (WGS) entry which is preliminary data.</text>
</comment>
<gene>
    <name evidence="1" type="ORF">BJ958_003800</name>
</gene>
<keyword evidence="2" id="KW-1185">Reference proteome</keyword>
<accession>A0A852RWM2</accession>
<proteinExistence type="predicted"/>
<evidence type="ECO:0000313" key="2">
    <source>
        <dbReference type="Proteomes" id="UP000582231"/>
    </source>
</evidence>
<reference evidence="1 2" key="1">
    <citation type="submission" date="2020-07" db="EMBL/GenBank/DDBJ databases">
        <title>Sequencing the genomes of 1000 actinobacteria strains.</title>
        <authorList>
            <person name="Klenk H.-P."/>
        </authorList>
    </citation>
    <scope>NUCLEOTIDE SEQUENCE [LARGE SCALE GENOMIC DNA]</scope>
    <source>
        <strain evidence="1 2">DSM 19082</strain>
    </source>
</reference>
<organism evidence="1 2">
    <name type="scientific">Nocardioides kongjuensis</name>
    <dbReference type="NCBI Taxonomy" id="349522"/>
    <lineage>
        <taxon>Bacteria</taxon>
        <taxon>Bacillati</taxon>
        <taxon>Actinomycetota</taxon>
        <taxon>Actinomycetes</taxon>
        <taxon>Propionibacteriales</taxon>
        <taxon>Nocardioidaceae</taxon>
        <taxon>Nocardioides</taxon>
    </lineage>
</organism>
<protein>
    <submittedName>
        <fullName evidence="1">Uncharacterized protein</fullName>
    </submittedName>
</protein>
<name>A0A852RWM2_9ACTN</name>
<sequence length="226" mass="24655">MNRLTIHVDRTVPNRPTVRLLIDGQDVLAGDGADQPNDAEDLLSSGALVPQDPPRRIAFYGCGCGEFGCSNVAGLVVRRGDVVEWTDFRTVTGEYHGALPIDPVPDPAVEEDVWSTALDLPTFRFDADLYDTTVRAAMTDSSWETWPRAVVRHLLRQYPDLGQRMAFWAAREGDAIEVALHLSAADPARLEVPRGRPEALAERLGALLDAGIGARRIADDGLWTAG</sequence>
<dbReference type="AlphaFoldDB" id="A0A852RWM2"/>
<evidence type="ECO:0000313" key="1">
    <source>
        <dbReference type="EMBL" id="NYD32254.1"/>
    </source>
</evidence>
<dbReference type="RefSeq" id="WP_179728458.1">
    <property type="nucleotide sequence ID" value="NZ_BAABEF010000001.1"/>
</dbReference>
<dbReference type="EMBL" id="JACCBF010000001">
    <property type="protein sequence ID" value="NYD32254.1"/>
    <property type="molecule type" value="Genomic_DNA"/>
</dbReference>